<dbReference type="Proteomes" id="UP000309667">
    <property type="component" value="Unassembled WGS sequence"/>
</dbReference>
<protein>
    <recommendedName>
        <fullName evidence="3">Lipoprotein</fullName>
    </recommendedName>
</protein>
<gene>
    <name evidence="1" type="ORF">E9677_21815</name>
</gene>
<proteinExistence type="predicted"/>
<name>A0ABY2QR27_9HYPH</name>
<keyword evidence="2" id="KW-1185">Reference proteome</keyword>
<comment type="caution">
    <text evidence="1">The sequence shown here is derived from an EMBL/GenBank/DDBJ whole genome shotgun (WGS) entry which is preliminary data.</text>
</comment>
<dbReference type="RefSeq" id="WP_136560168.1">
    <property type="nucleotide sequence ID" value="NZ_STGT01000006.1"/>
</dbReference>
<accession>A0ABY2QR27</accession>
<evidence type="ECO:0008006" key="3">
    <source>
        <dbReference type="Google" id="ProtNLM"/>
    </source>
</evidence>
<evidence type="ECO:0000313" key="2">
    <source>
        <dbReference type="Proteomes" id="UP000309667"/>
    </source>
</evidence>
<dbReference type="PROSITE" id="PS51257">
    <property type="entry name" value="PROKAR_LIPOPROTEIN"/>
    <property type="match status" value="1"/>
</dbReference>
<sequence>MRRLAFTLSILAAAGLTACKPETPRPPTSGQSALDIMEKVAVGANNCWFKSGDPAFKAYSLAPELTSFSGRPRILLVRKGASDIRPLLVVQAEGRPARLDAFGPMMNEDIAPRIQKDVVRWANGAKNC</sequence>
<reference evidence="1 2" key="1">
    <citation type="submission" date="2019-04" db="EMBL/GenBank/DDBJ databases">
        <title>Genome sequence of strain 7209-2.</title>
        <authorList>
            <person name="Gao J."/>
            <person name="Sun J."/>
        </authorList>
    </citation>
    <scope>NUCLEOTIDE SEQUENCE [LARGE SCALE GENOMIC DNA]</scope>
    <source>
        <strain evidence="1 2">7209-2</strain>
    </source>
</reference>
<evidence type="ECO:0000313" key="1">
    <source>
        <dbReference type="EMBL" id="THV10995.1"/>
    </source>
</evidence>
<dbReference type="EMBL" id="STGT01000006">
    <property type="protein sequence ID" value="THV10995.1"/>
    <property type="molecule type" value="Genomic_DNA"/>
</dbReference>
<organism evidence="1 2">
    <name type="scientific">Rhizobium rhizophilum</name>
    <dbReference type="NCBI Taxonomy" id="1850373"/>
    <lineage>
        <taxon>Bacteria</taxon>
        <taxon>Pseudomonadati</taxon>
        <taxon>Pseudomonadota</taxon>
        <taxon>Alphaproteobacteria</taxon>
        <taxon>Hyphomicrobiales</taxon>
        <taxon>Rhizobiaceae</taxon>
        <taxon>Rhizobium/Agrobacterium group</taxon>
        <taxon>Rhizobium</taxon>
    </lineage>
</organism>